<dbReference type="EMBL" id="JBGFFE010000007">
    <property type="protein sequence ID" value="MEY8763385.1"/>
    <property type="molecule type" value="Genomic_DNA"/>
</dbReference>
<dbReference type="Proteomes" id="UP001565220">
    <property type="component" value="Unassembled WGS sequence"/>
</dbReference>
<name>A0ABV4DY32_9CLOT</name>
<dbReference type="RefSeq" id="WP_369868787.1">
    <property type="nucleotide sequence ID" value="NZ_JBGFFE010000007.1"/>
</dbReference>
<evidence type="ECO:0000313" key="2">
    <source>
        <dbReference type="Proteomes" id="UP001565220"/>
    </source>
</evidence>
<sequence>MTKNDLDKRICDVEPGTKNTGTYREFIRKSEKEFGMAPEPIDEFEDKKLQEYLDWLDELWGK</sequence>
<protein>
    <submittedName>
        <fullName evidence="1">Uncharacterized protein</fullName>
    </submittedName>
</protein>
<reference evidence="1 2" key="1">
    <citation type="submission" date="2024-08" db="EMBL/GenBank/DDBJ databases">
        <title>Clostridium lapicellarii sp. nov., and Clostridium renhuaiense sp. nov., two species isolated from the mud in a fermentation cellar used for producing sauce-flavour Chinese liquors.</title>
        <authorList>
            <person name="Yang F."/>
            <person name="Wang H."/>
            <person name="Chen L.Q."/>
            <person name="Zhou N."/>
            <person name="Lu J.J."/>
            <person name="Pu X.X."/>
            <person name="Wan B."/>
            <person name="Wang L."/>
            <person name="Liu S.J."/>
        </authorList>
    </citation>
    <scope>NUCLEOTIDE SEQUENCE [LARGE SCALE GENOMIC DNA]</scope>
    <source>
        <strain evidence="1 2">MT-113</strain>
    </source>
</reference>
<keyword evidence="2" id="KW-1185">Reference proteome</keyword>
<gene>
    <name evidence="1" type="ORF">AB8S09_06985</name>
</gene>
<accession>A0ABV4DY32</accession>
<organism evidence="1 2">
    <name type="scientific">Clostridium lapidicellarium</name>
    <dbReference type="NCBI Taxonomy" id="3240931"/>
    <lineage>
        <taxon>Bacteria</taxon>
        <taxon>Bacillati</taxon>
        <taxon>Bacillota</taxon>
        <taxon>Clostridia</taxon>
        <taxon>Eubacteriales</taxon>
        <taxon>Clostridiaceae</taxon>
        <taxon>Clostridium</taxon>
    </lineage>
</organism>
<comment type="caution">
    <text evidence="1">The sequence shown here is derived from an EMBL/GenBank/DDBJ whole genome shotgun (WGS) entry which is preliminary data.</text>
</comment>
<proteinExistence type="predicted"/>
<evidence type="ECO:0000313" key="1">
    <source>
        <dbReference type="EMBL" id="MEY8763385.1"/>
    </source>
</evidence>